<dbReference type="InterPro" id="IPR003018">
    <property type="entry name" value="GAF"/>
</dbReference>
<sequence length="179" mass="19465">MNPELDENPMHELVARARSRVSELLARGSSLREALSQLTSAVEQFAGGRTVASILVLDREGLLRNGASPNLPADYLDRIDRLRPHPGLGTCASAAATGEITITPSFQEDSKWAELRHLPLSIGFRSAWSMPIKSSEGSVLGTFGTYFRETRQPTGPERRLVAELAPLAAQVIETCARGR</sequence>
<comment type="caution">
    <text evidence="2">The sequence shown here is derived from an EMBL/GenBank/DDBJ whole genome shotgun (WGS) entry which is preliminary data.</text>
</comment>
<dbReference type="Pfam" id="PF13185">
    <property type="entry name" value="GAF_2"/>
    <property type="match status" value="1"/>
</dbReference>
<dbReference type="Gene3D" id="3.30.450.40">
    <property type="match status" value="1"/>
</dbReference>
<dbReference type="EMBL" id="SMLM01000002">
    <property type="protein sequence ID" value="TFZ02248.1"/>
    <property type="molecule type" value="Genomic_DNA"/>
</dbReference>
<dbReference type="Proteomes" id="UP000298180">
    <property type="component" value="Unassembled WGS sequence"/>
</dbReference>
<gene>
    <name evidence="2" type="ORF">EZ313_13320</name>
</gene>
<evidence type="ECO:0000259" key="1">
    <source>
        <dbReference type="SMART" id="SM00065"/>
    </source>
</evidence>
<dbReference type="OrthoDB" id="2521613at2"/>
<dbReference type="AlphaFoldDB" id="A0A4Z0BVF7"/>
<proteinExistence type="predicted"/>
<reference evidence="2 3" key="1">
    <citation type="submission" date="2019-03" db="EMBL/GenBank/DDBJ databases">
        <title>Ramlibacter henchirensis DSM 14656, whole genome shotgun sequence.</title>
        <authorList>
            <person name="Zhang X."/>
            <person name="Feng G."/>
            <person name="Zhu H."/>
        </authorList>
    </citation>
    <scope>NUCLEOTIDE SEQUENCE [LARGE SCALE GENOMIC DNA]</scope>
    <source>
        <strain evidence="2 3">DSM 14656</strain>
    </source>
</reference>
<evidence type="ECO:0000313" key="2">
    <source>
        <dbReference type="EMBL" id="TFZ02248.1"/>
    </source>
</evidence>
<keyword evidence="3" id="KW-1185">Reference proteome</keyword>
<dbReference type="SMART" id="SM00065">
    <property type="entry name" value="GAF"/>
    <property type="match status" value="1"/>
</dbReference>
<evidence type="ECO:0000313" key="3">
    <source>
        <dbReference type="Proteomes" id="UP000298180"/>
    </source>
</evidence>
<protein>
    <submittedName>
        <fullName evidence="2">GAF domain-containing protein</fullName>
    </submittedName>
</protein>
<dbReference type="SUPFAM" id="SSF55781">
    <property type="entry name" value="GAF domain-like"/>
    <property type="match status" value="1"/>
</dbReference>
<feature type="domain" description="GAF" evidence="1">
    <location>
        <begin position="30"/>
        <end position="179"/>
    </location>
</feature>
<dbReference type="InterPro" id="IPR029016">
    <property type="entry name" value="GAF-like_dom_sf"/>
</dbReference>
<name>A0A4Z0BVF7_9BURK</name>
<organism evidence="2 3">
    <name type="scientific">Ramlibacter henchirensis</name>
    <dbReference type="NCBI Taxonomy" id="204072"/>
    <lineage>
        <taxon>Bacteria</taxon>
        <taxon>Pseudomonadati</taxon>
        <taxon>Pseudomonadota</taxon>
        <taxon>Betaproteobacteria</taxon>
        <taxon>Burkholderiales</taxon>
        <taxon>Comamonadaceae</taxon>
        <taxon>Ramlibacter</taxon>
    </lineage>
</organism>
<accession>A0A4Z0BVF7</accession>